<dbReference type="InterPro" id="IPR012337">
    <property type="entry name" value="RNaseH-like_sf"/>
</dbReference>
<keyword evidence="2" id="KW-1185">Reference proteome</keyword>
<dbReference type="EMBL" id="SMMG02000001">
    <property type="protein sequence ID" value="KAA3487905.1"/>
    <property type="molecule type" value="Genomic_DNA"/>
</dbReference>
<dbReference type="InterPro" id="IPR036397">
    <property type="entry name" value="RNaseH_sf"/>
</dbReference>
<protein>
    <submittedName>
        <fullName evidence="1">Taxadiene 5-alpha hydroxylase</fullName>
    </submittedName>
</protein>
<dbReference type="Proteomes" id="UP000325315">
    <property type="component" value="Unassembled WGS sequence"/>
</dbReference>
<comment type="caution">
    <text evidence="1">The sequence shown here is derived from an EMBL/GenBank/DDBJ whole genome shotgun (WGS) entry which is preliminary data.</text>
</comment>
<name>A0A5B6X4H6_9ROSI</name>
<dbReference type="GO" id="GO:0003676">
    <property type="term" value="F:nucleic acid binding"/>
    <property type="evidence" value="ECO:0007669"/>
    <property type="project" value="InterPro"/>
</dbReference>
<gene>
    <name evidence="1" type="ORF">EPI10_031701</name>
</gene>
<dbReference type="Gene3D" id="3.30.420.10">
    <property type="entry name" value="Ribonuclease H-like superfamily/Ribonuclease H"/>
    <property type="match status" value="1"/>
</dbReference>
<evidence type="ECO:0000313" key="2">
    <source>
        <dbReference type="Proteomes" id="UP000325315"/>
    </source>
</evidence>
<proteinExistence type="predicted"/>
<organism evidence="1 2">
    <name type="scientific">Gossypium australe</name>
    <dbReference type="NCBI Taxonomy" id="47621"/>
    <lineage>
        <taxon>Eukaryota</taxon>
        <taxon>Viridiplantae</taxon>
        <taxon>Streptophyta</taxon>
        <taxon>Embryophyta</taxon>
        <taxon>Tracheophyta</taxon>
        <taxon>Spermatophyta</taxon>
        <taxon>Magnoliopsida</taxon>
        <taxon>eudicotyledons</taxon>
        <taxon>Gunneridae</taxon>
        <taxon>Pentapetalae</taxon>
        <taxon>rosids</taxon>
        <taxon>malvids</taxon>
        <taxon>Malvales</taxon>
        <taxon>Malvaceae</taxon>
        <taxon>Malvoideae</taxon>
        <taxon>Gossypium</taxon>
    </lineage>
</organism>
<dbReference type="PANTHER" id="PTHR45835">
    <property type="entry name" value="YALI0A06105P"/>
    <property type="match status" value="1"/>
</dbReference>
<evidence type="ECO:0000313" key="1">
    <source>
        <dbReference type="EMBL" id="KAA3487905.1"/>
    </source>
</evidence>
<reference evidence="2" key="1">
    <citation type="journal article" date="2019" name="Plant Biotechnol. J.">
        <title>Genome sequencing of the Australian wild diploid species Gossypium australe highlights disease resistance and delayed gland morphogenesis.</title>
        <authorList>
            <person name="Cai Y."/>
            <person name="Cai X."/>
            <person name="Wang Q."/>
            <person name="Wang P."/>
            <person name="Zhang Y."/>
            <person name="Cai C."/>
            <person name="Xu Y."/>
            <person name="Wang K."/>
            <person name="Zhou Z."/>
            <person name="Wang C."/>
            <person name="Geng S."/>
            <person name="Li B."/>
            <person name="Dong Q."/>
            <person name="Hou Y."/>
            <person name="Wang H."/>
            <person name="Ai P."/>
            <person name="Liu Z."/>
            <person name="Yi F."/>
            <person name="Sun M."/>
            <person name="An G."/>
            <person name="Cheng J."/>
            <person name="Zhang Y."/>
            <person name="Shi Q."/>
            <person name="Xie Y."/>
            <person name="Shi X."/>
            <person name="Chang Y."/>
            <person name="Huang F."/>
            <person name="Chen Y."/>
            <person name="Hong S."/>
            <person name="Mi L."/>
            <person name="Sun Q."/>
            <person name="Zhang L."/>
            <person name="Zhou B."/>
            <person name="Peng R."/>
            <person name="Zhang X."/>
            <person name="Liu F."/>
        </authorList>
    </citation>
    <scope>NUCLEOTIDE SEQUENCE [LARGE SCALE GENOMIC DNA]</scope>
    <source>
        <strain evidence="2">cv. PA1801</strain>
    </source>
</reference>
<dbReference type="OrthoDB" id="1909122at2759"/>
<dbReference type="AlphaFoldDB" id="A0A5B6X4H6"/>
<dbReference type="PANTHER" id="PTHR45835:SF99">
    <property type="entry name" value="CHROMO DOMAIN-CONTAINING PROTEIN-RELATED"/>
    <property type="match status" value="1"/>
</dbReference>
<sequence>MKREIAEYVSTCLTLHLHGIPYSITLTEIQGLLQGSGVNYRNHWNLSCNLVGFHPKTYDKSERVIQVLEDMLRSCVVDFVVNCEKYVPLVKFTYNNNYHASLKMSPFEALYGRRCRTPTCWMEIIEKKIVGLDLVCETKKKVAIIRNHLKATQD</sequence>
<accession>A0A5B6X4H6</accession>
<dbReference type="SUPFAM" id="SSF53098">
    <property type="entry name" value="Ribonuclease H-like"/>
    <property type="match status" value="1"/>
</dbReference>